<protein>
    <submittedName>
        <fullName evidence="1">Uncharacterized protein</fullName>
    </submittedName>
</protein>
<organism evidence="1 2">
    <name type="scientific">Xylaria flabelliformis</name>
    <dbReference type="NCBI Taxonomy" id="2512241"/>
    <lineage>
        <taxon>Eukaryota</taxon>
        <taxon>Fungi</taxon>
        <taxon>Dikarya</taxon>
        <taxon>Ascomycota</taxon>
        <taxon>Pezizomycotina</taxon>
        <taxon>Sordariomycetes</taxon>
        <taxon>Xylariomycetidae</taxon>
        <taxon>Xylariales</taxon>
        <taxon>Xylariaceae</taxon>
        <taxon>Xylaria</taxon>
    </lineage>
</organism>
<keyword evidence="2" id="KW-1185">Reference proteome</keyword>
<evidence type="ECO:0000313" key="1">
    <source>
        <dbReference type="EMBL" id="TRX97968.1"/>
    </source>
</evidence>
<dbReference type="EMBL" id="VFLP01000004">
    <property type="protein sequence ID" value="TRX97968.1"/>
    <property type="molecule type" value="Genomic_DNA"/>
</dbReference>
<dbReference type="Proteomes" id="UP000319160">
    <property type="component" value="Unassembled WGS sequence"/>
</dbReference>
<accession>A0A553ICN5</accession>
<gene>
    <name evidence="1" type="ORF">FHL15_001178</name>
</gene>
<dbReference type="AlphaFoldDB" id="A0A553ICN5"/>
<sequence length="76" mass="8723">MTERIQTWQKKNKVHLKRLAALIRKIISVTKGCGNRAKVCYVPDGDKLVISPLDGEKMLPEDLYLKWEAEPNYPPS</sequence>
<reference evidence="2" key="1">
    <citation type="submission" date="2019-06" db="EMBL/GenBank/DDBJ databases">
        <title>Draft genome sequence of the griseofulvin-producing fungus Xylaria cubensis strain G536.</title>
        <authorList>
            <person name="Mead M.E."/>
            <person name="Raja H.A."/>
            <person name="Steenwyk J.L."/>
            <person name="Knowles S.L."/>
            <person name="Oberlies N.H."/>
            <person name="Rokas A."/>
        </authorList>
    </citation>
    <scope>NUCLEOTIDE SEQUENCE [LARGE SCALE GENOMIC DNA]</scope>
    <source>
        <strain evidence="2">G536</strain>
    </source>
</reference>
<comment type="caution">
    <text evidence="1">The sequence shown here is derived from an EMBL/GenBank/DDBJ whole genome shotgun (WGS) entry which is preliminary data.</text>
</comment>
<proteinExistence type="predicted"/>
<name>A0A553ICN5_9PEZI</name>
<evidence type="ECO:0000313" key="2">
    <source>
        <dbReference type="Proteomes" id="UP000319160"/>
    </source>
</evidence>
<dbReference type="STRING" id="2512241.A0A553ICN5"/>
<dbReference type="OrthoDB" id="420564at2759"/>